<accession>A0A6J5NA00</accession>
<protein>
    <submittedName>
        <fullName evidence="1">Uncharacterized protein</fullName>
    </submittedName>
</protein>
<dbReference type="EMBL" id="LR796637">
    <property type="protein sequence ID" value="CAB4155743.1"/>
    <property type="molecule type" value="Genomic_DNA"/>
</dbReference>
<organism evidence="1">
    <name type="scientific">uncultured Caudovirales phage</name>
    <dbReference type="NCBI Taxonomy" id="2100421"/>
    <lineage>
        <taxon>Viruses</taxon>
        <taxon>Duplodnaviria</taxon>
        <taxon>Heunggongvirae</taxon>
        <taxon>Uroviricota</taxon>
        <taxon>Caudoviricetes</taxon>
        <taxon>Peduoviridae</taxon>
        <taxon>Maltschvirus</taxon>
        <taxon>Maltschvirus maltsch</taxon>
    </lineage>
</organism>
<reference evidence="1" key="1">
    <citation type="submission" date="2020-04" db="EMBL/GenBank/DDBJ databases">
        <authorList>
            <person name="Chiriac C."/>
            <person name="Salcher M."/>
            <person name="Ghai R."/>
            <person name="Kavagutti S V."/>
        </authorList>
    </citation>
    <scope>NUCLEOTIDE SEQUENCE</scope>
</reference>
<proteinExistence type="predicted"/>
<name>A0A6J5NA00_9CAUD</name>
<sequence>MVAWTDYFVSNIAGAKVVVSPSGRPFISHEIAPRDYVEIELTETSFELPFKISFRSFDAVGDELESRVYAQAGTKEMARNFAIEVANLRLNSREFVLDGE</sequence>
<gene>
    <name evidence="1" type="ORF">UFOVP655_16</name>
</gene>
<evidence type="ECO:0000313" key="1">
    <source>
        <dbReference type="EMBL" id="CAB4155743.1"/>
    </source>
</evidence>